<dbReference type="Pfam" id="PF07323">
    <property type="entry name" value="DUF1465"/>
    <property type="match status" value="1"/>
</dbReference>
<dbReference type="RefSeq" id="WP_068863952.1">
    <property type="nucleotide sequence ID" value="NZ_LZYB01000003.1"/>
</dbReference>
<dbReference type="EMBL" id="LZYB01000003">
    <property type="protein sequence ID" value="OBV11279.1"/>
    <property type="molecule type" value="Genomic_DNA"/>
</dbReference>
<comment type="caution">
    <text evidence="1">The sequence shown here is derived from an EMBL/GenBank/DDBJ whole genome shotgun (WGS) entry which is preliminary data.</text>
</comment>
<accession>A0A1A7BFL2</accession>
<dbReference type="InterPro" id="IPR038301">
    <property type="entry name" value="AraC-like_sf"/>
</dbReference>
<proteinExistence type="predicted"/>
<dbReference type="STRING" id="1300349.I603_1687"/>
<evidence type="ECO:0000313" key="2">
    <source>
        <dbReference type="Proteomes" id="UP000092484"/>
    </source>
</evidence>
<sequence length="156" mass="17628">MARTSNLSRPIIEALYTEALVLADDVRAVFAAGTREPQVGEDAFMRLALSTEGLKTTTRMMHVLAWLLNQRALFAGEISESQVRLHGALPPDRGADQAQLALLEPETRELIAETERLHRRIARLDEAWRQHFEMTSPARAFQERIGRELGRLRDIG</sequence>
<organism evidence="1 2">
    <name type="scientific">Erythrobacter dokdonensis DSW-74</name>
    <dbReference type="NCBI Taxonomy" id="1300349"/>
    <lineage>
        <taxon>Bacteria</taxon>
        <taxon>Pseudomonadati</taxon>
        <taxon>Pseudomonadota</taxon>
        <taxon>Alphaproteobacteria</taxon>
        <taxon>Sphingomonadales</taxon>
        <taxon>Erythrobacteraceae</taxon>
        <taxon>Erythrobacter/Porphyrobacter group</taxon>
        <taxon>Erythrobacter</taxon>
    </lineage>
</organism>
<name>A0A1A7BFL2_9SPHN</name>
<evidence type="ECO:0000313" key="1">
    <source>
        <dbReference type="EMBL" id="OBV11279.1"/>
    </source>
</evidence>
<keyword evidence="2" id="KW-1185">Reference proteome</keyword>
<dbReference type="Gene3D" id="1.10.8.930">
    <property type="entry name" value="Protein of unknown function DUF1465"/>
    <property type="match status" value="1"/>
</dbReference>
<dbReference type="Proteomes" id="UP000092484">
    <property type="component" value="Unassembled WGS sequence"/>
</dbReference>
<dbReference type="PATRIC" id="fig|1300349.4.peg.1681"/>
<dbReference type="InterPro" id="IPR010848">
    <property type="entry name" value="DUF1465"/>
</dbReference>
<reference evidence="1 2" key="1">
    <citation type="submission" date="2016-06" db="EMBL/GenBank/DDBJ databases">
        <title>Genome sequence of Porphyrobacter dokdonensis DSW-74.</title>
        <authorList>
            <person name="Kim J.F."/>
            <person name="Song J.Y."/>
        </authorList>
    </citation>
    <scope>NUCLEOTIDE SEQUENCE [LARGE SCALE GENOMIC DNA]</scope>
    <source>
        <strain evidence="1 2">DSW-74</strain>
    </source>
</reference>
<gene>
    <name evidence="1" type="ORF">I603_1687</name>
</gene>
<protein>
    <submittedName>
        <fullName evidence="1">Putative transcriptional regulator, AraC family protein</fullName>
    </submittedName>
</protein>
<dbReference type="AlphaFoldDB" id="A0A1A7BFL2"/>